<dbReference type="InterPro" id="IPR036614">
    <property type="entry name" value="RusA-like_sf"/>
</dbReference>
<dbReference type="InterPro" id="IPR008822">
    <property type="entry name" value="Endonuclease_RusA-like"/>
</dbReference>
<dbReference type="Pfam" id="PF05866">
    <property type="entry name" value="RusA"/>
    <property type="match status" value="1"/>
</dbReference>
<reference evidence="1 2" key="1">
    <citation type="journal article" date="2013" name="PLoS Genet.">
        <title>Expanding the Marine Virosphere Using Metagenomics.</title>
        <authorList>
            <person name="Mizuno C.M."/>
            <person name="Rodriguez-Valera F."/>
            <person name="Kimes N.E."/>
            <person name="Ghai R."/>
        </authorList>
    </citation>
    <scope>NUCLEOTIDE SEQUENCE [LARGE SCALE GENOMIC DNA]</scope>
    <source>
        <strain evidence="1">UvMED-CGR-U-MedDCM-OCT-S31-C1</strain>
    </source>
</reference>
<evidence type="ECO:0000313" key="1">
    <source>
        <dbReference type="EMBL" id="BAQ94425.1"/>
    </source>
</evidence>
<dbReference type="SUPFAM" id="SSF103084">
    <property type="entry name" value="Holliday junction resolvase RusA"/>
    <property type="match status" value="1"/>
</dbReference>
<evidence type="ECO:0000313" key="2">
    <source>
        <dbReference type="Proteomes" id="UP000505271"/>
    </source>
</evidence>
<name>A0A6S4PA29_9CAUD</name>
<sequence length="125" mass="14198">MPVLKTADCYIPVIPKSAPRPRFRGNAYNCPKYKAWKANFRAFVAEWWTCKPLNRVNVMCVHFYGPQQGDLDNKLKSCLDAIVGLVIVDDNVGVVPHIAMKWFKASKADAHIYLKVCWIANDEVS</sequence>
<dbReference type="KEGG" id="vg:55412088"/>
<dbReference type="GO" id="GO:0000287">
    <property type="term" value="F:magnesium ion binding"/>
    <property type="evidence" value="ECO:0007669"/>
    <property type="project" value="InterPro"/>
</dbReference>
<protein>
    <submittedName>
        <fullName evidence="1">Unnamed protein product</fullName>
    </submittedName>
</protein>
<dbReference type="GeneID" id="55412088"/>
<dbReference type="GO" id="GO:0006310">
    <property type="term" value="P:DNA recombination"/>
    <property type="evidence" value="ECO:0007669"/>
    <property type="project" value="InterPro"/>
</dbReference>
<proteinExistence type="predicted"/>
<dbReference type="GO" id="GO:0006281">
    <property type="term" value="P:DNA repair"/>
    <property type="evidence" value="ECO:0007669"/>
    <property type="project" value="InterPro"/>
</dbReference>
<organism evidence="1 2">
    <name type="scientific">uncultured phage_MedDCM-OCT-S31-C1</name>
    <dbReference type="NCBI Taxonomy" id="2740800"/>
    <lineage>
        <taxon>Viruses</taxon>
        <taxon>Duplodnaviria</taxon>
        <taxon>Heunggongvirae</taxon>
        <taxon>Uroviricota</taxon>
        <taxon>Caudoviricetes</taxon>
        <taxon>Autographivirales</taxon>
        <taxon>Nohivirus</taxon>
        <taxon>Nohivirus S31C1</taxon>
    </lineage>
</organism>
<dbReference type="RefSeq" id="YP_009777922.1">
    <property type="nucleotide sequence ID" value="NC_047706.1"/>
</dbReference>
<dbReference type="Gene3D" id="3.30.1330.70">
    <property type="entry name" value="Holliday junction resolvase RusA"/>
    <property type="match status" value="1"/>
</dbReference>
<dbReference type="Proteomes" id="UP000505271">
    <property type="component" value="Segment"/>
</dbReference>
<keyword evidence="2" id="KW-1185">Reference proteome</keyword>
<accession>A0A6S4PA29</accession>
<dbReference type="EMBL" id="AP013547">
    <property type="protein sequence ID" value="BAQ94425.1"/>
    <property type="molecule type" value="Genomic_DNA"/>
</dbReference>